<dbReference type="EMBL" id="GBRH01269786">
    <property type="protein sequence ID" value="JAD28109.1"/>
    <property type="molecule type" value="Transcribed_RNA"/>
</dbReference>
<evidence type="ECO:0000313" key="1">
    <source>
        <dbReference type="EMBL" id="JAD28109.1"/>
    </source>
</evidence>
<reference evidence="1" key="1">
    <citation type="submission" date="2014-09" db="EMBL/GenBank/DDBJ databases">
        <authorList>
            <person name="Magalhaes I.L.F."/>
            <person name="Oliveira U."/>
            <person name="Santos F.R."/>
            <person name="Vidigal T.H.D.A."/>
            <person name="Brescovit A.D."/>
            <person name="Santos A.J."/>
        </authorList>
    </citation>
    <scope>NUCLEOTIDE SEQUENCE</scope>
    <source>
        <tissue evidence="1">Shoot tissue taken approximately 20 cm above the soil surface</tissue>
    </source>
</reference>
<protein>
    <submittedName>
        <fullName evidence="1">Uncharacterized protein</fullName>
    </submittedName>
</protein>
<reference evidence="1" key="2">
    <citation type="journal article" date="2015" name="Data Brief">
        <title>Shoot transcriptome of the giant reed, Arundo donax.</title>
        <authorList>
            <person name="Barrero R.A."/>
            <person name="Guerrero F.D."/>
            <person name="Moolhuijzen P."/>
            <person name="Goolsby J.A."/>
            <person name="Tidwell J."/>
            <person name="Bellgard S.E."/>
            <person name="Bellgard M.I."/>
        </authorList>
    </citation>
    <scope>NUCLEOTIDE SEQUENCE</scope>
    <source>
        <tissue evidence="1">Shoot tissue taken approximately 20 cm above the soil surface</tissue>
    </source>
</reference>
<name>A0A0A8YN81_ARUDO</name>
<sequence length="15" mass="2092">MLETWKKYYLNYNYY</sequence>
<organism evidence="1">
    <name type="scientific">Arundo donax</name>
    <name type="common">Giant reed</name>
    <name type="synonym">Donax arundinaceus</name>
    <dbReference type="NCBI Taxonomy" id="35708"/>
    <lineage>
        <taxon>Eukaryota</taxon>
        <taxon>Viridiplantae</taxon>
        <taxon>Streptophyta</taxon>
        <taxon>Embryophyta</taxon>
        <taxon>Tracheophyta</taxon>
        <taxon>Spermatophyta</taxon>
        <taxon>Magnoliopsida</taxon>
        <taxon>Liliopsida</taxon>
        <taxon>Poales</taxon>
        <taxon>Poaceae</taxon>
        <taxon>PACMAD clade</taxon>
        <taxon>Arundinoideae</taxon>
        <taxon>Arundineae</taxon>
        <taxon>Arundo</taxon>
    </lineage>
</organism>
<accession>A0A0A8YN81</accession>
<proteinExistence type="predicted"/>